<name>A0A0F2M0F6_SPOSC</name>
<accession>A0A0F2M0F6</accession>
<reference evidence="2 3" key="1">
    <citation type="journal article" date="2014" name="BMC Genomics">
        <title>Comparative genomics of the major fungal agents of human and animal Sporotrichosis: Sporothrix schenckii and Sporothrix brasiliensis.</title>
        <authorList>
            <person name="Teixeira M.M."/>
            <person name="de Almeida L.G."/>
            <person name="Kubitschek-Barreira P."/>
            <person name="Alves F.L."/>
            <person name="Kioshima E.S."/>
            <person name="Abadio A.K."/>
            <person name="Fernandes L."/>
            <person name="Derengowski L.S."/>
            <person name="Ferreira K.S."/>
            <person name="Souza R.C."/>
            <person name="Ruiz J.C."/>
            <person name="de Andrade N.C."/>
            <person name="Paes H.C."/>
            <person name="Nicola A.M."/>
            <person name="Albuquerque P."/>
            <person name="Gerber A.L."/>
            <person name="Martins V.P."/>
            <person name="Peconick L.D."/>
            <person name="Neto A.V."/>
            <person name="Chaucanez C.B."/>
            <person name="Silva P.A."/>
            <person name="Cunha O.L."/>
            <person name="de Oliveira F.F."/>
            <person name="dos Santos T.C."/>
            <person name="Barros A.L."/>
            <person name="Soares M.A."/>
            <person name="de Oliveira L.M."/>
            <person name="Marini M.M."/>
            <person name="Villalobos-Duno H."/>
            <person name="Cunha M.M."/>
            <person name="de Hoog S."/>
            <person name="da Silveira J.F."/>
            <person name="Henrissat B."/>
            <person name="Nino-Vega G.A."/>
            <person name="Cisalpino P.S."/>
            <person name="Mora-Montes H.M."/>
            <person name="Almeida S.R."/>
            <person name="Stajich J.E."/>
            <person name="Lopes-Bezerra L.M."/>
            <person name="Vasconcelos A.T."/>
            <person name="Felipe M.S."/>
        </authorList>
    </citation>
    <scope>NUCLEOTIDE SEQUENCE [LARGE SCALE GENOMIC DNA]</scope>
    <source>
        <strain evidence="2 3">1099-18</strain>
    </source>
</reference>
<dbReference type="Proteomes" id="UP000033710">
    <property type="component" value="Unassembled WGS sequence"/>
</dbReference>
<reference evidence="2 3" key="2">
    <citation type="journal article" date="2015" name="Eukaryot. Cell">
        <title>Asexual propagation of a virulent clone complex in a human and feline outbreak of sporotrichosis.</title>
        <authorList>
            <person name="Teixeira Mde M."/>
            <person name="Rodrigues A.M."/>
            <person name="Tsui C.K."/>
            <person name="de Almeida L.G."/>
            <person name="Van Diepeningen A.D."/>
            <person name="van den Ende B.G."/>
            <person name="Fernandes G.F."/>
            <person name="Kano R."/>
            <person name="Hamelin R.C."/>
            <person name="Lopes-Bezerra L.M."/>
            <person name="Vasconcelos A.T."/>
            <person name="de Hoog S."/>
            <person name="de Camargo Z.P."/>
            <person name="Felipe M.S."/>
        </authorList>
    </citation>
    <scope>NUCLEOTIDE SEQUENCE [LARGE SCALE GENOMIC DNA]</scope>
    <source>
        <strain evidence="2 3">1099-18</strain>
    </source>
</reference>
<gene>
    <name evidence="2" type="ORF">SPSK_03789</name>
</gene>
<evidence type="ECO:0000256" key="1">
    <source>
        <dbReference type="SAM" id="MobiDB-lite"/>
    </source>
</evidence>
<feature type="region of interest" description="Disordered" evidence="1">
    <location>
        <begin position="1"/>
        <end position="30"/>
    </location>
</feature>
<comment type="caution">
    <text evidence="2">The sequence shown here is derived from an EMBL/GenBank/DDBJ whole genome shotgun (WGS) entry which is preliminary data.</text>
</comment>
<dbReference type="VEuPathDB" id="FungiDB:SPSK_03789"/>
<evidence type="ECO:0000313" key="2">
    <source>
        <dbReference type="EMBL" id="KJR82245.1"/>
    </source>
</evidence>
<sequence length="88" mass="9981">MRHAPRYQRNPVQSGQLPRKKFTHVADGTRRASRNKEACLVQAVMRASRVVALSYRATWSPPWHSRYQGEDDRIAQCHPGCGGISKAH</sequence>
<dbReference type="RefSeq" id="XP_016584921.1">
    <property type="nucleotide sequence ID" value="XM_016730623.1"/>
</dbReference>
<dbReference type="KEGG" id="ssck:SPSK_03789"/>
<dbReference type="EMBL" id="AXCR01000010">
    <property type="protein sequence ID" value="KJR82245.1"/>
    <property type="molecule type" value="Genomic_DNA"/>
</dbReference>
<dbReference type="AlphaFoldDB" id="A0A0F2M0F6"/>
<dbReference type="GeneID" id="27665900"/>
<proteinExistence type="predicted"/>
<evidence type="ECO:0000313" key="3">
    <source>
        <dbReference type="Proteomes" id="UP000033710"/>
    </source>
</evidence>
<organism evidence="2 3">
    <name type="scientific">Sporothrix schenckii 1099-18</name>
    <dbReference type="NCBI Taxonomy" id="1397361"/>
    <lineage>
        <taxon>Eukaryota</taxon>
        <taxon>Fungi</taxon>
        <taxon>Dikarya</taxon>
        <taxon>Ascomycota</taxon>
        <taxon>Pezizomycotina</taxon>
        <taxon>Sordariomycetes</taxon>
        <taxon>Sordariomycetidae</taxon>
        <taxon>Ophiostomatales</taxon>
        <taxon>Ophiostomataceae</taxon>
        <taxon>Sporothrix</taxon>
    </lineage>
</organism>
<protein>
    <submittedName>
        <fullName evidence="2">Uncharacterized protein</fullName>
    </submittedName>
</protein>